<feature type="transmembrane region" description="Helical" evidence="7">
    <location>
        <begin position="187"/>
        <end position="204"/>
    </location>
</feature>
<keyword evidence="2 7" id="KW-0813">Transport</keyword>
<evidence type="ECO:0000256" key="7">
    <source>
        <dbReference type="RuleBase" id="RU363032"/>
    </source>
</evidence>
<dbReference type="SUPFAM" id="SSF161098">
    <property type="entry name" value="MetI-like"/>
    <property type="match status" value="1"/>
</dbReference>
<dbReference type="Gene3D" id="1.10.3720.10">
    <property type="entry name" value="MetI-like"/>
    <property type="match status" value="1"/>
</dbReference>
<dbReference type="GO" id="GO:0055085">
    <property type="term" value="P:transmembrane transport"/>
    <property type="evidence" value="ECO:0007669"/>
    <property type="project" value="InterPro"/>
</dbReference>
<evidence type="ECO:0000256" key="5">
    <source>
        <dbReference type="ARBA" id="ARBA00022989"/>
    </source>
</evidence>
<evidence type="ECO:0000313" key="9">
    <source>
        <dbReference type="EMBL" id="SHG45390.1"/>
    </source>
</evidence>
<evidence type="ECO:0000256" key="3">
    <source>
        <dbReference type="ARBA" id="ARBA00022475"/>
    </source>
</evidence>
<evidence type="ECO:0000259" key="8">
    <source>
        <dbReference type="PROSITE" id="PS50928"/>
    </source>
</evidence>
<dbReference type="InterPro" id="IPR035906">
    <property type="entry name" value="MetI-like_sf"/>
</dbReference>
<dbReference type="PANTHER" id="PTHR30151:SF25">
    <property type="entry name" value="TAURINE TRANSPORT SYSTEM PERMEASE PROTEIN TAUC"/>
    <property type="match status" value="1"/>
</dbReference>
<dbReference type="Pfam" id="PF00528">
    <property type="entry name" value="BPD_transp_1"/>
    <property type="match status" value="1"/>
</dbReference>
<feature type="transmembrane region" description="Helical" evidence="7">
    <location>
        <begin position="85"/>
        <end position="107"/>
    </location>
</feature>
<feature type="transmembrane region" description="Helical" evidence="7">
    <location>
        <begin position="147"/>
        <end position="166"/>
    </location>
</feature>
<feature type="domain" description="ABC transmembrane type-1" evidence="8">
    <location>
        <begin position="81"/>
        <end position="262"/>
    </location>
</feature>
<dbReference type="GO" id="GO:0010438">
    <property type="term" value="P:cellular response to sulfur starvation"/>
    <property type="evidence" value="ECO:0007669"/>
    <property type="project" value="TreeGrafter"/>
</dbReference>
<evidence type="ECO:0000256" key="1">
    <source>
        <dbReference type="ARBA" id="ARBA00004651"/>
    </source>
</evidence>
<dbReference type="InterPro" id="IPR000515">
    <property type="entry name" value="MetI-like"/>
</dbReference>
<protein>
    <submittedName>
        <fullName evidence="9">NitT/TauT family transport system permease protein</fullName>
    </submittedName>
</protein>
<comment type="subcellular location">
    <subcellularLocation>
        <location evidence="1 7">Cell membrane</location>
        <topology evidence="1 7">Multi-pass membrane protein</topology>
    </subcellularLocation>
</comment>
<feature type="transmembrane region" description="Helical" evidence="7">
    <location>
        <begin position="210"/>
        <end position="231"/>
    </location>
</feature>
<keyword evidence="3" id="KW-1003">Cell membrane</keyword>
<gene>
    <name evidence="9" type="ORF">SAMN05443248_1612</name>
</gene>
<dbReference type="CDD" id="cd06261">
    <property type="entry name" value="TM_PBP2"/>
    <property type="match status" value="1"/>
</dbReference>
<reference evidence="9 10" key="1">
    <citation type="submission" date="2016-11" db="EMBL/GenBank/DDBJ databases">
        <authorList>
            <person name="Jaros S."/>
            <person name="Januszkiewicz K."/>
            <person name="Wedrychowicz H."/>
        </authorList>
    </citation>
    <scope>NUCLEOTIDE SEQUENCE [LARGE SCALE GENOMIC DNA]</scope>
    <source>
        <strain evidence="9 10">GAS138</strain>
    </source>
</reference>
<dbReference type="PANTHER" id="PTHR30151">
    <property type="entry name" value="ALKANE SULFONATE ABC TRANSPORTER-RELATED, MEMBRANE SUBUNIT"/>
    <property type="match status" value="1"/>
</dbReference>
<feature type="transmembrane region" description="Helical" evidence="7">
    <location>
        <begin position="119"/>
        <end position="141"/>
    </location>
</feature>
<proteinExistence type="inferred from homology"/>
<sequence length="280" mass="30838">MSVEIADIRLERHDLPLRSSTIAVSIGRVAIIVVPLLAWEICSRLGWINGFLFPAPSLILHKLWVQSGPGGNPPYAILWHVAYSLLRLLSGVFLAVTIGTLLGVALGMSRHMRLVFQPIISILMPVPTLAWTPVLLLIIGIDNRTTILVVFLAAVFEMIYIVASGIEMMNVKMLWVAQSMGASKWQIFWRVIIPGILPYLITGTRLGTGYAWRALIAAEMLAASTYGLGFMIYDASEYMNMDVIYGGVVLIAVLGYLLENVVIGKVEAATTEKWGVLNER</sequence>
<dbReference type="AlphaFoldDB" id="A0A1M5JYK3"/>
<keyword evidence="4 7" id="KW-0812">Transmembrane</keyword>
<evidence type="ECO:0000313" key="10">
    <source>
        <dbReference type="Proteomes" id="UP000189796"/>
    </source>
</evidence>
<dbReference type="GO" id="GO:0005886">
    <property type="term" value="C:plasma membrane"/>
    <property type="evidence" value="ECO:0007669"/>
    <property type="project" value="UniProtKB-SubCell"/>
</dbReference>
<evidence type="ECO:0000256" key="2">
    <source>
        <dbReference type="ARBA" id="ARBA00022448"/>
    </source>
</evidence>
<dbReference type="Proteomes" id="UP000189796">
    <property type="component" value="Chromosome I"/>
</dbReference>
<dbReference type="RefSeq" id="WP_079600766.1">
    <property type="nucleotide sequence ID" value="NZ_LT670817.1"/>
</dbReference>
<name>A0A1M5JYK3_9BRAD</name>
<dbReference type="EMBL" id="LT670817">
    <property type="protein sequence ID" value="SHG45390.1"/>
    <property type="molecule type" value="Genomic_DNA"/>
</dbReference>
<dbReference type="PROSITE" id="PS50928">
    <property type="entry name" value="ABC_TM1"/>
    <property type="match status" value="1"/>
</dbReference>
<keyword evidence="5 7" id="KW-1133">Transmembrane helix</keyword>
<accession>A0A1M5JYK3</accession>
<dbReference type="OrthoDB" id="9796361at2"/>
<comment type="similarity">
    <text evidence="7">Belongs to the binding-protein-dependent transport system permease family.</text>
</comment>
<keyword evidence="6 7" id="KW-0472">Membrane</keyword>
<organism evidence="9 10">
    <name type="scientific">Bradyrhizobium erythrophlei</name>
    <dbReference type="NCBI Taxonomy" id="1437360"/>
    <lineage>
        <taxon>Bacteria</taxon>
        <taxon>Pseudomonadati</taxon>
        <taxon>Pseudomonadota</taxon>
        <taxon>Alphaproteobacteria</taxon>
        <taxon>Hyphomicrobiales</taxon>
        <taxon>Nitrobacteraceae</taxon>
        <taxon>Bradyrhizobium</taxon>
    </lineage>
</organism>
<evidence type="ECO:0000256" key="6">
    <source>
        <dbReference type="ARBA" id="ARBA00023136"/>
    </source>
</evidence>
<evidence type="ECO:0000256" key="4">
    <source>
        <dbReference type="ARBA" id="ARBA00022692"/>
    </source>
</evidence>
<feature type="transmembrane region" description="Helical" evidence="7">
    <location>
        <begin position="243"/>
        <end position="263"/>
    </location>
</feature>